<dbReference type="Pfam" id="PF01018">
    <property type="entry name" value="GTP1_OBG"/>
    <property type="match status" value="1"/>
</dbReference>
<name>A0A2Z5T3M7_9GAMM</name>
<protein>
    <submittedName>
        <fullName evidence="2">GTPase Obg</fullName>
    </submittedName>
</protein>
<dbReference type="EMBL" id="AP018161">
    <property type="protein sequence ID" value="BBA84998.1"/>
    <property type="molecule type" value="Genomic_DNA"/>
</dbReference>
<dbReference type="InterPro" id="IPR006169">
    <property type="entry name" value="GTP1_OBG_dom"/>
</dbReference>
<dbReference type="SUPFAM" id="SSF52540">
    <property type="entry name" value="P-loop containing nucleoside triphosphate hydrolases"/>
    <property type="match status" value="1"/>
</dbReference>
<dbReference type="Pfam" id="PF01926">
    <property type="entry name" value="MMR_HSR1"/>
    <property type="match status" value="1"/>
</dbReference>
<dbReference type="GO" id="GO:0005525">
    <property type="term" value="F:GTP binding"/>
    <property type="evidence" value="ECO:0007669"/>
    <property type="project" value="InterPro"/>
</dbReference>
<dbReference type="RefSeq" id="WP_148708349.1">
    <property type="nucleotide sequence ID" value="NZ_AP018161.1"/>
</dbReference>
<dbReference type="AlphaFoldDB" id="A0A2Z5T3M7"/>
<dbReference type="SUPFAM" id="SSF82051">
    <property type="entry name" value="Obg GTP-binding protein N-terminal domain"/>
    <property type="match status" value="1"/>
</dbReference>
<dbReference type="InterPro" id="IPR006073">
    <property type="entry name" value="GTP-bd"/>
</dbReference>
<proteinExistence type="predicted"/>
<sequence>MNKIIILKSGNGGNGYYKKYKNYKNNNIYKGGNGGNGGDIYIESNKNLNNLNNIKNNSIIKSENGKNGSSNKKNGKNGKDLIIYVPIKTIIINFNTNEIIHKFIKDNEKILILKGGLGGKYNKNINNCNYLGKNGFFIKIILNLEIKSDIYVLGYSNSGKSSFISSLINKKNNIKISNYIFSTNKNFIYNIKFYEFNFSIMDTPGIINKLNKNKNKKNIELLNNIKYSKLIIYIIDIYNLISFNFNLNTIIKDINNKININNNKLINEKYFIVINKIDILKNYFKIKILFNKNNIYKNKIFLISSKYRTGINNILYKIKEFLIKKK</sequence>
<dbReference type="Gene3D" id="3.40.50.300">
    <property type="entry name" value="P-loop containing nucleotide triphosphate hydrolases"/>
    <property type="match status" value="1"/>
</dbReference>
<gene>
    <name evidence="2" type="primary">obg</name>
    <name evidence="2" type="ORF">NARRFE1_00390</name>
</gene>
<dbReference type="CDD" id="cd00882">
    <property type="entry name" value="Ras_like_GTPase"/>
    <property type="match status" value="1"/>
</dbReference>
<accession>A0A2Z5T3M7</accession>
<dbReference type="GO" id="GO:0042254">
    <property type="term" value="P:ribosome biogenesis"/>
    <property type="evidence" value="ECO:0007669"/>
    <property type="project" value="UniProtKB-UniRule"/>
</dbReference>
<organism evidence="2 3">
    <name type="scientific">endosymbiont of Rhynchophorus ferrugineus</name>
    <dbReference type="NCBI Taxonomy" id="1972133"/>
    <lineage>
        <taxon>Bacteria</taxon>
        <taxon>Pseudomonadati</taxon>
        <taxon>Pseudomonadota</taxon>
        <taxon>Gammaproteobacteria</taxon>
        <taxon>Candidatus Nardonella</taxon>
    </lineage>
</organism>
<dbReference type="Proteomes" id="UP000289537">
    <property type="component" value="Chromosome"/>
</dbReference>
<dbReference type="InterPro" id="IPR027417">
    <property type="entry name" value="P-loop_NTPase"/>
</dbReference>
<dbReference type="PANTHER" id="PTHR11702:SF44">
    <property type="entry name" value="GTP-BINDING PROTEIN OBGC, CHLOROPLASTIC"/>
    <property type="match status" value="1"/>
</dbReference>
<dbReference type="InterPro" id="IPR045086">
    <property type="entry name" value="OBG_GTPase"/>
</dbReference>
<feature type="domain" description="Obg" evidence="1">
    <location>
        <begin position="1"/>
        <end position="147"/>
    </location>
</feature>
<dbReference type="InterPro" id="IPR036726">
    <property type="entry name" value="GTP1_OBG_dom_sf"/>
</dbReference>
<dbReference type="PROSITE" id="PS51883">
    <property type="entry name" value="OBG"/>
    <property type="match status" value="1"/>
</dbReference>
<evidence type="ECO:0000313" key="3">
    <source>
        <dbReference type="Proteomes" id="UP000289537"/>
    </source>
</evidence>
<dbReference type="PANTHER" id="PTHR11702">
    <property type="entry name" value="DEVELOPMENTALLY REGULATED GTP-BINDING PROTEIN-RELATED"/>
    <property type="match status" value="1"/>
</dbReference>
<evidence type="ECO:0000313" key="2">
    <source>
        <dbReference type="EMBL" id="BBA84998.1"/>
    </source>
</evidence>
<evidence type="ECO:0000259" key="1">
    <source>
        <dbReference type="PROSITE" id="PS51883"/>
    </source>
</evidence>
<keyword evidence="3" id="KW-1185">Reference proteome</keyword>
<reference evidence="2 3" key="1">
    <citation type="journal article" date="2017" name="Proc. Natl. Acad. Sci. U.S.A.">
        <title>Small genome symbiont underlies cuticle hardness in beetles.</title>
        <authorList>
            <person name="Anbutsu H."/>
            <person name="Moriyama M."/>
            <person name="Nikoh N."/>
            <person name="Hosokawa T."/>
            <person name="Futahashi R."/>
            <person name="Tanahashi M."/>
            <person name="Meng X.Y."/>
            <person name="Kuriwada T."/>
            <person name="Mori N."/>
            <person name="Oshima K."/>
            <person name="Hattori M."/>
            <person name="Fujie M."/>
            <person name="Satoh N."/>
            <person name="Maeda T."/>
            <person name="Shigenobu S."/>
            <person name="Koga R."/>
            <person name="Fukatsu T."/>
        </authorList>
    </citation>
    <scope>NUCLEOTIDE SEQUENCE [LARGE SCALE GENOMIC DNA]</scope>
    <source>
        <strain evidence="2">NARRFE1</strain>
    </source>
</reference>
<dbReference type="Gene3D" id="2.70.210.12">
    <property type="entry name" value="GTP1/OBG domain"/>
    <property type="match status" value="1"/>
</dbReference>
<dbReference type="KEGG" id="eor:NARRFE1_00390"/>
<dbReference type="GO" id="GO:0003924">
    <property type="term" value="F:GTPase activity"/>
    <property type="evidence" value="ECO:0007669"/>
    <property type="project" value="InterPro"/>
</dbReference>